<gene>
    <name evidence="10" type="ORF">CS053_14315</name>
</gene>
<dbReference type="InterPro" id="IPR050250">
    <property type="entry name" value="Macrolide_Exporter_MacB"/>
</dbReference>
<evidence type="ECO:0000259" key="8">
    <source>
        <dbReference type="Pfam" id="PF02687"/>
    </source>
</evidence>
<feature type="transmembrane region" description="Helical" evidence="7">
    <location>
        <begin position="15"/>
        <end position="36"/>
    </location>
</feature>
<evidence type="ECO:0000256" key="1">
    <source>
        <dbReference type="ARBA" id="ARBA00004651"/>
    </source>
</evidence>
<evidence type="ECO:0000256" key="6">
    <source>
        <dbReference type="ARBA" id="ARBA00038076"/>
    </source>
</evidence>
<name>A0A5B9E5M1_9GAMM</name>
<keyword evidence="4 7" id="KW-1133">Transmembrane helix</keyword>
<feature type="transmembrane region" description="Helical" evidence="7">
    <location>
        <begin position="341"/>
        <end position="361"/>
    </location>
</feature>
<dbReference type="Pfam" id="PF12704">
    <property type="entry name" value="MacB_PCD"/>
    <property type="match status" value="1"/>
</dbReference>
<keyword evidence="5 7" id="KW-0472">Membrane</keyword>
<proteinExistence type="inferred from homology"/>
<dbReference type="GO" id="GO:0005886">
    <property type="term" value="C:plasma membrane"/>
    <property type="evidence" value="ECO:0007669"/>
    <property type="project" value="UniProtKB-SubCell"/>
</dbReference>
<feature type="domain" description="ABC3 transporter permease C-terminal" evidence="8">
    <location>
        <begin position="291"/>
        <end position="402"/>
    </location>
</feature>
<organism evidence="10 11">
    <name type="scientific">Rhodanobacter glycinis</name>
    <dbReference type="NCBI Taxonomy" id="582702"/>
    <lineage>
        <taxon>Bacteria</taxon>
        <taxon>Pseudomonadati</taxon>
        <taxon>Pseudomonadota</taxon>
        <taxon>Gammaproteobacteria</taxon>
        <taxon>Lysobacterales</taxon>
        <taxon>Rhodanobacteraceae</taxon>
        <taxon>Rhodanobacter</taxon>
    </lineage>
</organism>
<feature type="domain" description="MacB-like periplasmic core" evidence="9">
    <location>
        <begin position="59"/>
        <end position="232"/>
    </location>
</feature>
<dbReference type="EMBL" id="CP042807">
    <property type="protein sequence ID" value="QEE25547.1"/>
    <property type="molecule type" value="Genomic_DNA"/>
</dbReference>
<keyword evidence="3 7" id="KW-0812">Transmembrane</keyword>
<protein>
    <submittedName>
        <fullName evidence="10">FtsX-like permease family protein</fullName>
    </submittedName>
</protein>
<evidence type="ECO:0000256" key="4">
    <source>
        <dbReference type="ARBA" id="ARBA00022989"/>
    </source>
</evidence>
<dbReference type="InterPro" id="IPR003838">
    <property type="entry name" value="ABC3_permease_C"/>
</dbReference>
<evidence type="ECO:0000256" key="7">
    <source>
        <dbReference type="SAM" id="Phobius"/>
    </source>
</evidence>
<sequence>MHPIISALKHHKTTVVLVALEIALTCAIVTNALFLIGDRLAAMRVATGVADNELVWARTTGLDLGQGTKMGADTDADLAALRGMPGVESVAMANSLPLSRNYMSVGAWRRPGDKKNEIDNVVEYVGTPGMLHTLGIKLSAGRDFRPQEYVPYTPGLFGGPDSKAPPPTVVIVTHTLAEALWPGQSPLGKTFWLDSDGKEPVQVVGVTDHLLNPSITKYQGADRNMILPSTKVVGGVYVLRVRPDMRGTVVRDLPGVLTRIDPMRMVQAKIYADTISDYYHGDRAMIWVLLVVTGCLLALTALGVVGLSSFWVQQRTRQIGIRRAIGATRRDILRYFQLENLLIVSIGIVLGSLSAVGLNLWLMKRYELAHMPLAWLASGAIVLWLLGQLAVLGPALRAAAVPPVVATRSV</sequence>
<accession>A0A5B9E5M1</accession>
<dbReference type="Pfam" id="PF02687">
    <property type="entry name" value="FtsX"/>
    <property type="match status" value="1"/>
</dbReference>
<comment type="similarity">
    <text evidence="6">Belongs to the ABC-4 integral membrane protein family.</text>
</comment>
<dbReference type="Proteomes" id="UP000321807">
    <property type="component" value="Chromosome"/>
</dbReference>
<dbReference type="AlphaFoldDB" id="A0A5B9E5M1"/>
<evidence type="ECO:0000313" key="11">
    <source>
        <dbReference type="Proteomes" id="UP000321807"/>
    </source>
</evidence>
<evidence type="ECO:0000313" key="10">
    <source>
        <dbReference type="EMBL" id="QEE25547.1"/>
    </source>
</evidence>
<evidence type="ECO:0000256" key="5">
    <source>
        <dbReference type="ARBA" id="ARBA00023136"/>
    </source>
</evidence>
<dbReference type="InterPro" id="IPR025857">
    <property type="entry name" value="MacB_PCD"/>
</dbReference>
<feature type="transmembrane region" description="Helical" evidence="7">
    <location>
        <begin position="286"/>
        <end position="312"/>
    </location>
</feature>
<evidence type="ECO:0000259" key="9">
    <source>
        <dbReference type="Pfam" id="PF12704"/>
    </source>
</evidence>
<dbReference type="KEGG" id="rgl:CS053_14315"/>
<evidence type="ECO:0000256" key="2">
    <source>
        <dbReference type="ARBA" id="ARBA00022475"/>
    </source>
</evidence>
<dbReference type="GO" id="GO:0022857">
    <property type="term" value="F:transmembrane transporter activity"/>
    <property type="evidence" value="ECO:0007669"/>
    <property type="project" value="TreeGrafter"/>
</dbReference>
<dbReference type="PANTHER" id="PTHR30572">
    <property type="entry name" value="MEMBRANE COMPONENT OF TRANSPORTER-RELATED"/>
    <property type="match status" value="1"/>
</dbReference>
<evidence type="ECO:0000256" key="3">
    <source>
        <dbReference type="ARBA" id="ARBA00022692"/>
    </source>
</evidence>
<dbReference type="PANTHER" id="PTHR30572:SF4">
    <property type="entry name" value="ABC TRANSPORTER PERMEASE YTRF"/>
    <property type="match status" value="1"/>
</dbReference>
<dbReference type="RefSeq" id="WP_147627892.1">
    <property type="nucleotide sequence ID" value="NZ_CP042807.1"/>
</dbReference>
<keyword evidence="2" id="KW-1003">Cell membrane</keyword>
<feature type="transmembrane region" description="Helical" evidence="7">
    <location>
        <begin position="373"/>
        <end position="396"/>
    </location>
</feature>
<reference evidence="10 11" key="1">
    <citation type="submission" date="2019-08" db="EMBL/GenBank/DDBJ databases">
        <title>Complete genome sequence of Rhodanobacter glycinis strain T01E-68 isolated from tomato root.</title>
        <authorList>
            <person name="Weon H.-Y."/>
            <person name="Lee S.A."/>
        </authorList>
    </citation>
    <scope>NUCLEOTIDE SEQUENCE [LARGE SCALE GENOMIC DNA]</scope>
    <source>
        <strain evidence="10 11">T01E-68</strain>
    </source>
</reference>
<comment type="subcellular location">
    <subcellularLocation>
        <location evidence="1">Cell membrane</location>
        <topology evidence="1">Multi-pass membrane protein</topology>
    </subcellularLocation>
</comment>